<dbReference type="EMBL" id="BARW01010047">
    <property type="protein sequence ID" value="GAI86761.1"/>
    <property type="molecule type" value="Genomic_DNA"/>
</dbReference>
<organism evidence="1">
    <name type="scientific">marine sediment metagenome</name>
    <dbReference type="NCBI Taxonomy" id="412755"/>
    <lineage>
        <taxon>unclassified sequences</taxon>
        <taxon>metagenomes</taxon>
        <taxon>ecological metagenomes</taxon>
    </lineage>
</organism>
<gene>
    <name evidence="1" type="ORF">S12H4_19954</name>
</gene>
<sequence>MSVLYICPEANKEFRERVTSLKLEQMFPNKGVLEIWKELVPKDKFMSISVEELLDIIAQRVEVNNWEWIDYLRARYGWKKELEAES</sequence>
<accession>X1T5U5</accession>
<proteinExistence type="predicted"/>
<evidence type="ECO:0000313" key="1">
    <source>
        <dbReference type="EMBL" id="GAI86761.1"/>
    </source>
</evidence>
<protein>
    <submittedName>
        <fullName evidence="1">Uncharacterized protein</fullName>
    </submittedName>
</protein>
<name>X1T5U5_9ZZZZ</name>
<comment type="caution">
    <text evidence="1">The sequence shown here is derived from an EMBL/GenBank/DDBJ whole genome shotgun (WGS) entry which is preliminary data.</text>
</comment>
<reference evidence="1" key="1">
    <citation type="journal article" date="2014" name="Front. Microbiol.">
        <title>High frequency of phylogenetically diverse reductive dehalogenase-homologous genes in deep subseafloor sedimentary metagenomes.</title>
        <authorList>
            <person name="Kawai M."/>
            <person name="Futagami T."/>
            <person name="Toyoda A."/>
            <person name="Takaki Y."/>
            <person name="Nishi S."/>
            <person name="Hori S."/>
            <person name="Arai W."/>
            <person name="Tsubouchi T."/>
            <person name="Morono Y."/>
            <person name="Uchiyama I."/>
            <person name="Ito T."/>
            <person name="Fujiyama A."/>
            <person name="Inagaki F."/>
            <person name="Takami H."/>
        </authorList>
    </citation>
    <scope>NUCLEOTIDE SEQUENCE</scope>
    <source>
        <strain evidence="1">Expedition CK06-06</strain>
    </source>
</reference>
<dbReference type="AlphaFoldDB" id="X1T5U5"/>